<evidence type="ECO:0000313" key="3">
    <source>
        <dbReference type="Proteomes" id="UP000005439"/>
    </source>
</evidence>
<dbReference type="KEGG" id="sap:Sulac_1245"/>
<dbReference type="InterPro" id="IPR002514">
    <property type="entry name" value="Transposase_8"/>
</dbReference>
<sequence>MTKQKRYSATFKSQVVLEMLKEEKTVSQIAAEYGIHPSPLHRGKRQALENFPQLFTESPVLQQQAQAHQQQLTELYAEIGKLTTQVEWLKKNLASTLTRDERITLLDRGVDTLPLTTQAALLSLNRSSLYYRPVGPDAEEIALKHRIDDIDTDRPFYGSRRITAQLNHEGYTVNRKRVQRYMREMGVWGLAPGPQTSTRHPQHPVYPY</sequence>
<dbReference type="GO" id="GO:0006313">
    <property type="term" value="P:DNA transposition"/>
    <property type="evidence" value="ECO:0007669"/>
    <property type="project" value="InterPro"/>
</dbReference>
<feature type="domain" description="HTH-like" evidence="1">
    <location>
        <begin position="142"/>
        <end position="191"/>
    </location>
</feature>
<name>G8TVA5_SULAD</name>
<accession>G8TVA5</accession>
<dbReference type="STRING" id="679936.Sulac_1245"/>
<dbReference type="Proteomes" id="UP000005439">
    <property type="component" value="Chromosome"/>
</dbReference>
<reference evidence="3" key="1">
    <citation type="submission" date="2011-12" db="EMBL/GenBank/DDBJ databases">
        <title>The complete genome of chromosome of Sulfobacillus acidophilus DSM 10332.</title>
        <authorList>
            <person name="Lucas S."/>
            <person name="Han J."/>
            <person name="Lapidus A."/>
            <person name="Bruce D."/>
            <person name="Goodwin L."/>
            <person name="Pitluck S."/>
            <person name="Peters L."/>
            <person name="Kyrpides N."/>
            <person name="Mavromatis K."/>
            <person name="Ivanova N."/>
            <person name="Mikhailova N."/>
            <person name="Chertkov O."/>
            <person name="Saunders E."/>
            <person name="Detter J.C."/>
            <person name="Tapia R."/>
            <person name="Han C."/>
            <person name="Land M."/>
            <person name="Hauser L."/>
            <person name="Markowitz V."/>
            <person name="Cheng J.-F."/>
            <person name="Hugenholtz P."/>
            <person name="Woyke T."/>
            <person name="Wu D."/>
            <person name="Pukall R."/>
            <person name="Gehrich-Schroeter G."/>
            <person name="Schneider S."/>
            <person name="Klenk H.-P."/>
            <person name="Eisen J.A."/>
        </authorList>
    </citation>
    <scope>NUCLEOTIDE SEQUENCE [LARGE SCALE GENOMIC DNA]</scope>
    <source>
        <strain evidence="3">ATCC 700253 / DSM 10332 / NAL</strain>
    </source>
</reference>
<protein>
    <submittedName>
        <fullName evidence="2">Transposase IS3/IS911 family protein</fullName>
    </submittedName>
</protein>
<dbReference type="Pfam" id="PF01527">
    <property type="entry name" value="HTH_Tnp_1"/>
    <property type="match status" value="1"/>
</dbReference>
<dbReference type="GO" id="GO:0003677">
    <property type="term" value="F:DNA binding"/>
    <property type="evidence" value="ECO:0007669"/>
    <property type="project" value="InterPro"/>
</dbReference>
<evidence type="ECO:0000259" key="1">
    <source>
        <dbReference type="Pfam" id="PF13276"/>
    </source>
</evidence>
<dbReference type="AlphaFoldDB" id="G8TVA5"/>
<keyword evidence="3" id="KW-1185">Reference proteome</keyword>
<dbReference type="SUPFAM" id="SSF46689">
    <property type="entry name" value="Homeodomain-like"/>
    <property type="match status" value="1"/>
</dbReference>
<dbReference type="InterPro" id="IPR025948">
    <property type="entry name" value="HTH-like_dom"/>
</dbReference>
<dbReference type="PATRIC" id="fig|679936.5.peg.1303"/>
<proteinExistence type="predicted"/>
<dbReference type="Pfam" id="PF13276">
    <property type="entry name" value="HTH_21"/>
    <property type="match status" value="1"/>
</dbReference>
<gene>
    <name evidence="2" type="ordered locus">Sulac_1245</name>
</gene>
<organism evidence="2 3">
    <name type="scientific">Sulfobacillus acidophilus (strain ATCC 700253 / DSM 10332 / NAL)</name>
    <dbReference type="NCBI Taxonomy" id="679936"/>
    <lineage>
        <taxon>Bacteria</taxon>
        <taxon>Bacillati</taxon>
        <taxon>Bacillota</taxon>
        <taxon>Clostridia</taxon>
        <taxon>Eubacteriales</taxon>
        <taxon>Clostridiales Family XVII. Incertae Sedis</taxon>
        <taxon>Sulfobacillus</taxon>
    </lineage>
</organism>
<dbReference type="HOGENOM" id="CLU_027402_36_1_9"/>
<dbReference type="EMBL" id="CP003179">
    <property type="protein sequence ID" value="AEW04745.1"/>
    <property type="molecule type" value="Genomic_DNA"/>
</dbReference>
<evidence type="ECO:0000313" key="2">
    <source>
        <dbReference type="EMBL" id="AEW04745.1"/>
    </source>
</evidence>
<dbReference type="InterPro" id="IPR009057">
    <property type="entry name" value="Homeodomain-like_sf"/>
</dbReference>
<reference evidence="2 3" key="2">
    <citation type="journal article" date="2012" name="Stand. Genomic Sci.">
        <title>Complete genome sequence of the moderately thermophilic mineral-sulfide-oxidizing firmicute Sulfobacillus acidophilus type strain (NAL(T)).</title>
        <authorList>
            <person name="Anderson I."/>
            <person name="Chertkov O."/>
            <person name="Chen A."/>
            <person name="Saunders E."/>
            <person name="Lapidus A."/>
            <person name="Nolan M."/>
            <person name="Lucas S."/>
            <person name="Hammon N."/>
            <person name="Deshpande S."/>
            <person name="Cheng J.F."/>
            <person name="Han C."/>
            <person name="Tapia R."/>
            <person name="Goodwin L.A."/>
            <person name="Pitluck S."/>
            <person name="Liolios K."/>
            <person name="Pagani I."/>
            <person name="Ivanova N."/>
            <person name="Mikhailova N."/>
            <person name="Pati A."/>
            <person name="Palaniappan K."/>
            <person name="Land M."/>
            <person name="Pan C."/>
            <person name="Rohde M."/>
            <person name="Pukall R."/>
            <person name="Goker M."/>
            <person name="Detter J.C."/>
            <person name="Woyke T."/>
            <person name="Bristow J."/>
            <person name="Eisen J.A."/>
            <person name="Markowitz V."/>
            <person name="Hugenholtz P."/>
            <person name="Kyrpides N.C."/>
            <person name="Klenk H.P."/>
            <person name="Mavromatis K."/>
        </authorList>
    </citation>
    <scope>NUCLEOTIDE SEQUENCE [LARGE SCALE GENOMIC DNA]</scope>
    <source>
        <strain evidence="3">ATCC 700253 / DSM 10332 / NAL</strain>
    </source>
</reference>
<dbReference type="GO" id="GO:0004803">
    <property type="term" value="F:transposase activity"/>
    <property type="evidence" value="ECO:0007669"/>
    <property type="project" value="InterPro"/>
</dbReference>